<reference evidence="10 11" key="1">
    <citation type="submission" date="2017-06" db="EMBL/GenBank/DDBJ databases">
        <title>Investigating the central metabolism of Clostridium thermosuccinogenes.</title>
        <authorList>
            <person name="Koendjbiharie J.G."/>
            <person name="van Kranenburg R."/>
        </authorList>
    </citation>
    <scope>NUCLEOTIDE SEQUENCE [LARGE SCALE GENOMIC DNA]</scope>
    <source>
        <strain evidence="10 11">DSM 5806</strain>
    </source>
</reference>
<proteinExistence type="predicted"/>
<dbReference type="AlphaFoldDB" id="A0A2K2F9S3"/>
<keyword evidence="2" id="KW-0963">Cytoplasm</keyword>
<dbReference type="PANTHER" id="PTHR30002">
    <property type="entry name" value="EPOXYQUEUOSINE REDUCTASE"/>
    <property type="match status" value="1"/>
</dbReference>
<dbReference type="InterPro" id="IPR017900">
    <property type="entry name" value="4Fe4S_Fe_S_CS"/>
</dbReference>
<dbReference type="RefSeq" id="WP_103082507.1">
    <property type="nucleotide sequence ID" value="NZ_CP021850.1"/>
</dbReference>
<keyword evidence="11" id="KW-1185">Reference proteome</keyword>
<dbReference type="GO" id="GO:0008616">
    <property type="term" value="P:tRNA queuosine(34) biosynthetic process"/>
    <property type="evidence" value="ECO:0007669"/>
    <property type="project" value="UniProtKB-KW"/>
</dbReference>
<dbReference type="InterPro" id="IPR004453">
    <property type="entry name" value="QueG"/>
</dbReference>
<gene>
    <name evidence="10" type="primary">queG</name>
    <name evidence="10" type="ORF">CDQ84_14780</name>
</gene>
<sequence length="318" mass="36825">MKDELMDFCRSLGIEYAGIAHPGPYHELEKIWSKRLAEGHYTGFEEMDISKRIDPRLTLEDAQSVIVCLFPYFTGLSAHANLSKSAFSIDYHIIIKKKLEQIGEFLSSRIDGFKYKAFVDNGPLVDRYMAYLAGLGYYGINGHIINDKFGSYVFIGYIINNHPFSQDQPMDRTCIKCGLCVKSCPGCAILGNFDINPLRCRSYITQKKDELTELEKDILTKHHLIYGCDICQDVCPHNRKVQHTGIEEFKDNLKYSIDYDELREISNREFMRRYRDRAFSWRGKKLLLRNFELIRNAKKDAAPQNPDGCQENMQRLLS</sequence>
<evidence type="ECO:0000256" key="2">
    <source>
        <dbReference type="ARBA" id="ARBA00022490"/>
    </source>
</evidence>
<dbReference type="Pfam" id="PF13484">
    <property type="entry name" value="Fer4_16"/>
    <property type="match status" value="1"/>
</dbReference>
<dbReference type="SUPFAM" id="SSF46548">
    <property type="entry name" value="alpha-helical ferredoxin"/>
    <property type="match status" value="1"/>
</dbReference>
<organism evidence="10 11">
    <name type="scientific">Clostridium thermosuccinogenes</name>
    <dbReference type="NCBI Taxonomy" id="84032"/>
    <lineage>
        <taxon>Bacteria</taxon>
        <taxon>Bacillati</taxon>
        <taxon>Bacillota</taxon>
        <taxon>Clostridia</taxon>
        <taxon>Eubacteriales</taxon>
        <taxon>Clostridiaceae</taxon>
        <taxon>Clostridium</taxon>
    </lineage>
</organism>
<evidence type="ECO:0000259" key="9">
    <source>
        <dbReference type="PROSITE" id="PS51379"/>
    </source>
</evidence>
<evidence type="ECO:0000256" key="4">
    <source>
        <dbReference type="ARBA" id="ARBA00022723"/>
    </source>
</evidence>
<keyword evidence="4" id="KW-0479">Metal-binding</keyword>
<evidence type="ECO:0000256" key="7">
    <source>
        <dbReference type="ARBA" id="ARBA00023004"/>
    </source>
</evidence>
<evidence type="ECO:0000313" key="11">
    <source>
        <dbReference type="Proteomes" id="UP000236151"/>
    </source>
</evidence>
<keyword evidence="6" id="KW-0560">Oxidoreductase</keyword>
<dbReference type="Proteomes" id="UP000236151">
    <property type="component" value="Unassembled WGS sequence"/>
</dbReference>
<dbReference type="PANTHER" id="PTHR30002:SF4">
    <property type="entry name" value="EPOXYQUEUOSINE REDUCTASE"/>
    <property type="match status" value="1"/>
</dbReference>
<keyword evidence="7" id="KW-0408">Iron</keyword>
<evidence type="ECO:0000256" key="1">
    <source>
        <dbReference type="ARBA" id="ARBA00022485"/>
    </source>
</evidence>
<dbReference type="OrthoDB" id="9784571at2"/>
<dbReference type="EMBL" id="NIOJ01000046">
    <property type="protein sequence ID" value="PNT96641.1"/>
    <property type="molecule type" value="Genomic_DNA"/>
</dbReference>
<dbReference type="PROSITE" id="PS00198">
    <property type="entry name" value="4FE4S_FER_1"/>
    <property type="match status" value="1"/>
</dbReference>
<accession>A0A2K2F9S3</accession>
<evidence type="ECO:0000256" key="3">
    <source>
        <dbReference type="ARBA" id="ARBA00022694"/>
    </source>
</evidence>
<dbReference type="GO" id="GO:0052693">
    <property type="term" value="F:epoxyqueuosine reductase activity"/>
    <property type="evidence" value="ECO:0007669"/>
    <property type="project" value="TreeGrafter"/>
</dbReference>
<evidence type="ECO:0000256" key="6">
    <source>
        <dbReference type="ARBA" id="ARBA00023002"/>
    </source>
</evidence>
<dbReference type="NCBIfam" id="TIGR00276">
    <property type="entry name" value="tRNA epoxyqueuosine(34) reductase QueG"/>
    <property type="match status" value="1"/>
</dbReference>
<dbReference type="Pfam" id="PF08331">
    <property type="entry name" value="QueG_DUF1730"/>
    <property type="match status" value="1"/>
</dbReference>
<dbReference type="PROSITE" id="PS51379">
    <property type="entry name" value="4FE4S_FER_2"/>
    <property type="match status" value="1"/>
</dbReference>
<dbReference type="InterPro" id="IPR017896">
    <property type="entry name" value="4Fe4S_Fe-S-bd"/>
</dbReference>
<keyword evidence="5" id="KW-0671">Queuosine biosynthesis</keyword>
<dbReference type="KEGG" id="cthd:CDO33_03870"/>
<evidence type="ECO:0000256" key="5">
    <source>
        <dbReference type="ARBA" id="ARBA00022785"/>
    </source>
</evidence>
<dbReference type="GO" id="GO:0051539">
    <property type="term" value="F:4 iron, 4 sulfur cluster binding"/>
    <property type="evidence" value="ECO:0007669"/>
    <property type="project" value="UniProtKB-KW"/>
</dbReference>
<dbReference type="Gene3D" id="3.30.70.20">
    <property type="match status" value="1"/>
</dbReference>
<evidence type="ECO:0000256" key="8">
    <source>
        <dbReference type="ARBA" id="ARBA00023014"/>
    </source>
</evidence>
<protein>
    <submittedName>
        <fullName evidence="10">tRNA epoxyqueuosine(34) reductase QueG</fullName>
    </submittedName>
</protein>
<dbReference type="GO" id="GO:0046872">
    <property type="term" value="F:metal ion binding"/>
    <property type="evidence" value="ECO:0007669"/>
    <property type="project" value="UniProtKB-KW"/>
</dbReference>
<evidence type="ECO:0000313" key="10">
    <source>
        <dbReference type="EMBL" id="PNT96641.1"/>
    </source>
</evidence>
<keyword evidence="1" id="KW-0004">4Fe-4S</keyword>
<keyword evidence="3" id="KW-0819">tRNA processing</keyword>
<name>A0A2K2F9S3_9CLOT</name>
<dbReference type="InterPro" id="IPR013542">
    <property type="entry name" value="QueG_DUF1730"/>
</dbReference>
<feature type="domain" description="4Fe-4S ferredoxin-type" evidence="9">
    <location>
        <begin position="162"/>
        <end position="194"/>
    </location>
</feature>
<comment type="caution">
    <text evidence="10">The sequence shown here is derived from an EMBL/GenBank/DDBJ whole genome shotgun (WGS) entry which is preliminary data.</text>
</comment>
<keyword evidence="8" id="KW-0411">Iron-sulfur</keyword>